<dbReference type="CDD" id="cd00190">
    <property type="entry name" value="Tryp_SPc"/>
    <property type="match status" value="1"/>
</dbReference>
<dbReference type="GO" id="GO:0006508">
    <property type="term" value="P:proteolysis"/>
    <property type="evidence" value="ECO:0007669"/>
    <property type="project" value="UniProtKB-KW"/>
</dbReference>
<sequence>MLGGVLSGTAAAGDEPEIVGGRPTTIQNHPYQVSLQYNGKHICGGTLVKPDRVVTAAHCTDGASVSDLGIRAGSSYHSSGGPLCRVGEVVQHPQYDRWTTDFDVSIVKINSRCTGRPAPLAEREPATGSQVTVTGWGALSEGGPSPDQLQEVTVDVISREACRRVYGSYAVTGNMICAGGGQDGKDACQGDSGGPLVQNGVLYGIVSWGSGCGRPGYPGVYSNVAALRPFIDSNL</sequence>
<dbReference type="InterPro" id="IPR009003">
    <property type="entry name" value="Peptidase_S1_PA"/>
</dbReference>
<dbReference type="Pfam" id="PF00089">
    <property type="entry name" value="Trypsin"/>
    <property type="match status" value="1"/>
</dbReference>
<proteinExistence type="inferred from homology"/>
<dbReference type="FunFam" id="2.40.10.10:FF:000077">
    <property type="entry name" value="Predicted protein"/>
    <property type="match status" value="1"/>
</dbReference>
<dbReference type="InterPro" id="IPR033116">
    <property type="entry name" value="TRYPSIN_SER"/>
</dbReference>
<dbReference type="GO" id="GO:0004252">
    <property type="term" value="F:serine-type endopeptidase activity"/>
    <property type="evidence" value="ECO:0007669"/>
    <property type="project" value="InterPro"/>
</dbReference>
<evidence type="ECO:0000256" key="2">
    <source>
        <dbReference type="ARBA" id="ARBA00022670"/>
    </source>
</evidence>
<keyword evidence="2 6" id="KW-0645">Protease</keyword>
<dbReference type="InterPro" id="IPR001314">
    <property type="entry name" value="Peptidase_S1A"/>
</dbReference>
<dbReference type="InterPro" id="IPR050430">
    <property type="entry name" value="Peptidase_S1"/>
</dbReference>
<dbReference type="SMART" id="SM00020">
    <property type="entry name" value="Tryp_SPc"/>
    <property type="match status" value="1"/>
</dbReference>
<evidence type="ECO:0000313" key="6">
    <source>
        <dbReference type="EMBL" id="QKM66350.1"/>
    </source>
</evidence>
<dbReference type="Proteomes" id="UP000005940">
    <property type="component" value="Chromosome"/>
</dbReference>
<dbReference type="Gene3D" id="2.40.10.10">
    <property type="entry name" value="Trypsin-like serine proteases"/>
    <property type="match status" value="1"/>
</dbReference>
<dbReference type="PANTHER" id="PTHR24276:SF91">
    <property type="entry name" value="AT26814P-RELATED"/>
    <property type="match status" value="1"/>
</dbReference>
<evidence type="ECO:0000256" key="4">
    <source>
        <dbReference type="ARBA" id="ARBA00022825"/>
    </source>
</evidence>
<dbReference type="MEROPS" id="S01.110"/>
<dbReference type="InterPro" id="IPR018114">
    <property type="entry name" value="TRYPSIN_HIS"/>
</dbReference>
<dbReference type="AlphaFoldDB" id="I2NA45"/>
<evidence type="ECO:0000256" key="5">
    <source>
        <dbReference type="ARBA" id="ARBA00023157"/>
    </source>
</evidence>
<dbReference type="EMBL" id="CP029159">
    <property type="protein sequence ID" value="QKM66350.1"/>
    <property type="molecule type" value="Genomic_DNA"/>
</dbReference>
<evidence type="ECO:0000256" key="3">
    <source>
        <dbReference type="ARBA" id="ARBA00022801"/>
    </source>
</evidence>
<dbReference type="PANTHER" id="PTHR24276">
    <property type="entry name" value="POLYSERASE-RELATED"/>
    <property type="match status" value="1"/>
</dbReference>
<dbReference type="SUPFAM" id="SSF50494">
    <property type="entry name" value="Trypsin-like serine proteases"/>
    <property type="match status" value="1"/>
</dbReference>
<evidence type="ECO:0000313" key="7">
    <source>
        <dbReference type="Proteomes" id="UP000005940"/>
    </source>
</evidence>
<name>I2NA45_STRT9</name>
<dbReference type="PROSITE" id="PS50240">
    <property type="entry name" value="TRYPSIN_DOM"/>
    <property type="match status" value="1"/>
</dbReference>
<keyword evidence="3" id="KW-0378">Hydrolase</keyword>
<dbReference type="PRINTS" id="PR00722">
    <property type="entry name" value="CHYMOTRYPSIN"/>
</dbReference>
<keyword evidence="7" id="KW-1185">Reference proteome</keyword>
<dbReference type="InterPro" id="IPR043504">
    <property type="entry name" value="Peptidase_S1_PA_chymotrypsin"/>
</dbReference>
<comment type="similarity">
    <text evidence="1">Belongs to the peptidase S1 family.</text>
</comment>
<evidence type="ECO:0000256" key="1">
    <source>
        <dbReference type="ARBA" id="ARBA00007664"/>
    </source>
</evidence>
<accession>I2NA45</accession>
<dbReference type="PROSITE" id="PS00135">
    <property type="entry name" value="TRYPSIN_SER"/>
    <property type="match status" value="1"/>
</dbReference>
<dbReference type="PROSITE" id="PS00134">
    <property type="entry name" value="TRYPSIN_HIS"/>
    <property type="match status" value="1"/>
</dbReference>
<protein>
    <submittedName>
        <fullName evidence="6">Serine protease</fullName>
    </submittedName>
</protein>
<keyword evidence="4" id="KW-0720">Serine protease</keyword>
<keyword evidence="5" id="KW-1015">Disulfide bond</keyword>
<dbReference type="InterPro" id="IPR001254">
    <property type="entry name" value="Trypsin_dom"/>
</dbReference>
<reference evidence="6 7" key="1">
    <citation type="journal article" date="2012" name="J. Bacteriol.">
        <title>Draft genome of Streptomyces tsukubaensis NRRL 18488, the producer of the clinically important immunosuppressant tacrolimus (FK506).</title>
        <authorList>
            <person name="Barreiro C."/>
            <person name="Prieto C."/>
            <person name="Sola-Landa A."/>
            <person name="Solera E."/>
            <person name="Martinez-Castro M."/>
            <person name="Perez-Redondo R."/>
            <person name="Garcia-Estrada C."/>
            <person name="Aparicio J.F."/>
            <person name="Fernandez-Martinez L.T."/>
            <person name="Santos-Aberturas J."/>
            <person name="Salehi-Najafabadi Z."/>
            <person name="Rodriguez-Garcia A."/>
            <person name="Tauch A."/>
            <person name="Martin J.F."/>
        </authorList>
    </citation>
    <scope>NUCLEOTIDE SEQUENCE [LARGE SCALE GENOMIC DNA]</scope>
    <source>
        <strain evidence="7">DSM 42081 / NBRC 108919 / NRRL 18488 / 9993</strain>
    </source>
</reference>
<gene>
    <name evidence="6" type="ORF">STSU_003415</name>
</gene>
<organism evidence="6 7">
    <name type="scientific">Streptomyces tsukubensis (strain DSM 42081 / NBRC 108919 / NRRL 18488 / 9993)</name>
    <dbReference type="NCBI Taxonomy" id="1114943"/>
    <lineage>
        <taxon>Bacteria</taxon>
        <taxon>Bacillati</taxon>
        <taxon>Actinomycetota</taxon>
        <taxon>Actinomycetes</taxon>
        <taxon>Kitasatosporales</taxon>
        <taxon>Streptomycetaceae</taxon>
        <taxon>Streptomyces</taxon>
    </lineage>
</organism>